<dbReference type="CDD" id="cd08430">
    <property type="entry name" value="PBP2_IlvY"/>
    <property type="match status" value="1"/>
</dbReference>
<dbReference type="SUPFAM" id="SSF46785">
    <property type="entry name" value="Winged helix' DNA-binding domain"/>
    <property type="match status" value="1"/>
</dbReference>
<sequence>MDIRSLQLFLHLAATLHFGKTAEAMHVSTSTLTRTMQRLEEAVGSQIFARDNRSVALTESGKRLQSFAQQTLENWTQLKADLNNHSGELDGELTIFCSVTAAYSHLPPILDKFRLLHPNVELKLITGDAAMGMQLVDEEKIDIAIAAHPDQISNRLKFVEIAKVPLSIITPVISCQVQQQIMQDNINWNAVPFILPEHGPARKRIDKWFKQMKIKPSIYATVAGHEAIVSMVALGLGVGIAPAVVVDNSPVRDRVLTFENSNTIDPFDLGLCCQRKRFDEPSIAAFFSMINH</sequence>
<dbReference type="GO" id="GO:0000976">
    <property type="term" value="F:transcription cis-regulatory region binding"/>
    <property type="evidence" value="ECO:0007669"/>
    <property type="project" value="TreeGrafter"/>
</dbReference>
<dbReference type="Pfam" id="PF03466">
    <property type="entry name" value="LysR_substrate"/>
    <property type="match status" value="1"/>
</dbReference>
<reference evidence="7 9" key="1">
    <citation type="submission" date="2016-11" db="EMBL/GenBank/DDBJ databases">
        <authorList>
            <person name="Jaros S."/>
            <person name="Januszkiewicz K."/>
            <person name="Wedrychowicz H."/>
        </authorList>
    </citation>
    <scope>NUCLEOTIDE SEQUENCE [LARGE SCALE GENOMIC DNA]</scope>
    <source>
        <strain evidence="7">NVI 5450</strain>
    </source>
</reference>
<evidence type="ECO:0000256" key="4">
    <source>
        <dbReference type="ARBA" id="ARBA00023163"/>
    </source>
</evidence>
<dbReference type="PATRIC" id="fig|80854.5.peg.4620"/>
<dbReference type="Pfam" id="PF00126">
    <property type="entry name" value="HTH_1"/>
    <property type="match status" value="1"/>
</dbReference>
<dbReference type="RefSeq" id="WP_045112272.1">
    <property type="nucleotide sequence ID" value="NZ_CAWQZC010000158.1"/>
</dbReference>
<dbReference type="HOGENOM" id="CLU_039613_6_1_6"/>
<dbReference type="PANTHER" id="PTHR30126">
    <property type="entry name" value="HTH-TYPE TRANSCRIPTIONAL REGULATOR"/>
    <property type="match status" value="1"/>
</dbReference>
<dbReference type="InterPro" id="IPR005119">
    <property type="entry name" value="LysR_subst-bd"/>
</dbReference>
<evidence type="ECO:0000313" key="7">
    <source>
        <dbReference type="EMBL" id="SGZ03828.1"/>
    </source>
</evidence>
<dbReference type="Proteomes" id="UP000182660">
    <property type="component" value="Unassembled WGS sequence"/>
</dbReference>
<dbReference type="PANTHER" id="PTHR30126:SF81">
    <property type="entry name" value="HTH-TYPE TRANSCRIPTIONAL REGULATOR ILVY"/>
    <property type="match status" value="1"/>
</dbReference>
<dbReference type="STRING" id="80854.MVIS_4360"/>
<keyword evidence="3" id="KW-0238">DNA-binding</keyword>
<dbReference type="NCBIfam" id="NF008722">
    <property type="entry name" value="PRK11716.1"/>
    <property type="match status" value="1"/>
</dbReference>
<comment type="similarity">
    <text evidence="1">Belongs to the LysR transcriptional regulatory family.</text>
</comment>
<dbReference type="PROSITE" id="PS50931">
    <property type="entry name" value="HTH_LYSR"/>
    <property type="match status" value="1"/>
</dbReference>
<dbReference type="InterPro" id="IPR036390">
    <property type="entry name" value="WH_DNA-bd_sf"/>
</dbReference>
<dbReference type="GO" id="GO:0003700">
    <property type="term" value="F:DNA-binding transcription factor activity"/>
    <property type="evidence" value="ECO:0007669"/>
    <property type="project" value="InterPro"/>
</dbReference>
<evidence type="ECO:0000313" key="8">
    <source>
        <dbReference type="Proteomes" id="UP000182660"/>
    </source>
</evidence>
<protein>
    <submittedName>
        <fullName evidence="7">Transcriptional activator protein</fullName>
    </submittedName>
</protein>
<dbReference type="SUPFAM" id="SSF53850">
    <property type="entry name" value="Periplasmic binding protein-like II"/>
    <property type="match status" value="1"/>
</dbReference>
<dbReference type="Proteomes" id="UP000183794">
    <property type="component" value="Unassembled WGS sequence"/>
</dbReference>
<dbReference type="Gene3D" id="1.10.10.10">
    <property type="entry name" value="Winged helix-like DNA-binding domain superfamily/Winged helix DNA-binding domain"/>
    <property type="match status" value="1"/>
</dbReference>
<proteinExistence type="inferred from homology"/>
<dbReference type="EMBL" id="FPLJ01000055">
    <property type="protein sequence ID" value="SGY93009.1"/>
    <property type="molecule type" value="Genomic_DNA"/>
</dbReference>
<gene>
    <name evidence="6" type="ORF">MT2528_2490</name>
    <name evidence="7" type="ORF">NVI5450_2706</name>
</gene>
<dbReference type="InterPro" id="IPR000847">
    <property type="entry name" value="LysR_HTH_N"/>
</dbReference>
<reference evidence="6 8" key="2">
    <citation type="submission" date="2016-11" db="EMBL/GenBank/DDBJ databases">
        <authorList>
            <person name="Klemetsen T."/>
        </authorList>
    </citation>
    <scope>NUCLEOTIDE SEQUENCE [LARGE SCALE GENOMIC DNA]</scope>
    <source>
        <strain evidence="6">MT 2528</strain>
    </source>
</reference>
<dbReference type="EMBL" id="FPLD01000069">
    <property type="protein sequence ID" value="SGZ03828.1"/>
    <property type="molecule type" value="Genomic_DNA"/>
</dbReference>
<evidence type="ECO:0000313" key="9">
    <source>
        <dbReference type="Proteomes" id="UP000183794"/>
    </source>
</evidence>
<evidence type="ECO:0000256" key="3">
    <source>
        <dbReference type="ARBA" id="ARBA00023125"/>
    </source>
</evidence>
<dbReference type="OrthoDB" id="9803735at2"/>
<dbReference type="GeneID" id="61296347"/>
<accession>A0A090ILE7</accession>
<keyword evidence="2" id="KW-0805">Transcription regulation</keyword>
<evidence type="ECO:0000313" key="6">
    <source>
        <dbReference type="EMBL" id="SGY93009.1"/>
    </source>
</evidence>
<dbReference type="Gene3D" id="3.40.190.10">
    <property type="entry name" value="Periplasmic binding protein-like II"/>
    <property type="match status" value="2"/>
</dbReference>
<organism evidence="7 9">
    <name type="scientific">Moritella viscosa</name>
    <dbReference type="NCBI Taxonomy" id="80854"/>
    <lineage>
        <taxon>Bacteria</taxon>
        <taxon>Pseudomonadati</taxon>
        <taxon>Pseudomonadota</taxon>
        <taxon>Gammaproteobacteria</taxon>
        <taxon>Alteromonadales</taxon>
        <taxon>Moritellaceae</taxon>
        <taxon>Moritella</taxon>
    </lineage>
</organism>
<dbReference type="KEGG" id="mvs:MVIS_4360"/>
<dbReference type="InterPro" id="IPR036388">
    <property type="entry name" value="WH-like_DNA-bd_sf"/>
</dbReference>
<evidence type="ECO:0000259" key="5">
    <source>
        <dbReference type="PROSITE" id="PS50931"/>
    </source>
</evidence>
<evidence type="ECO:0000256" key="2">
    <source>
        <dbReference type="ARBA" id="ARBA00023015"/>
    </source>
</evidence>
<feature type="domain" description="HTH lysR-type" evidence="5">
    <location>
        <begin position="1"/>
        <end position="58"/>
    </location>
</feature>
<name>A0A090ILE7_9GAMM</name>
<dbReference type="FunFam" id="1.10.10.10:FF:000001">
    <property type="entry name" value="LysR family transcriptional regulator"/>
    <property type="match status" value="1"/>
</dbReference>
<keyword evidence="8" id="KW-1185">Reference proteome</keyword>
<dbReference type="InterPro" id="IPR037404">
    <property type="entry name" value="IlvY_PBP2"/>
</dbReference>
<keyword evidence="4" id="KW-0804">Transcription</keyword>
<evidence type="ECO:0000256" key="1">
    <source>
        <dbReference type="ARBA" id="ARBA00009437"/>
    </source>
</evidence>
<dbReference type="AlphaFoldDB" id="A0A090ILE7"/>